<protein>
    <submittedName>
        <fullName evidence="1">Uncharacterized protein</fullName>
    </submittedName>
</protein>
<gene>
    <name evidence="1" type="ORF">GCM10009802_04750</name>
</gene>
<evidence type="ECO:0000313" key="1">
    <source>
        <dbReference type="EMBL" id="GAA2108758.1"/>
    </source>
</evidence>
<dbReference type="Proteomes" id="UP001500443">
    <property type="component" value="Unassembled WGS sequence"/>
</dbReference>
<reference evidence="1 2" key="1">
    <citation type="journal article" date="2019" name="Int. J. Syst. Evol. Microbiol.">
        <title>The Global Catalogue of Microorganisms (GCM) 10K type strain sequencing project: providing services to taxonomists for standard genome sequencing and annotation.</title>
        <authorList>
            <consortium name="The Broad Institute Genomics Platform"/>
            <consortium name="The Broad Institute Genome Sequencing Center for Infectious Disease"/>
            <person name="Wu L."/>
            <person name="Ma J."/>
        </authorList>
    </citation>
    <scope>NUCLEOTIDE SEQUENCE [LARGE SCALE GENOMIC DNA]</scope>
    <source>
        <strain evidence="1 2">JCM 15481</strain>
    </source>
</reference>
<organism evidence="1 2">
    <name type="scientific">Streptomyces synnematoformans</name>
    <dbReference type="NCBI Taxonomy" id="415721"/>
    <lineage>
        <taxon>Bacteria</taxon>
        <taxon>Bacillati</taxon>
        <taxon>Actinomycetota</taxon>
        <taxon>Actinomycetes</taxon>
        <taxon>Kitasatosporales</taxon>
        <taxon>Streptomycetaceae</taxon>
        <taxon>Streptomyces</taxon>
    </lineage>
</organism>
<name>A0ABN2XES6_9ACTN</name>
<evidence type="ECO:0000313" key="2">
    <source>
        <dbReference type="Proteomes" id="UP001500443"/>
    </source>
</evidence>
<proteinExistence type="predicted"/>
<dbReference type="RefSeq" id="WP_344287337.1">
    <property type="nucleotide sequence ID" value="NZ_BAAAPF010000004.1"/>
</dbReference>
<comment type="caution">
    <text evidence="1">The sequence shown here is derived from an EMBL/GenBank/DDBJ whole genome shotgun (WGS) entry which is preliminary data.</text>
</comment>
<keyword evidence="2" id="KW-1185">Reference proteome</keyword>
<accession>A0ABN2XES6</accession>
<dbReference type="EMBL" id="BAAAPF010000004">
    <property type="protein sequence ID" value="GAA2108758.1"/>
    <property type="molecule type" value="Genomic_DNA"/>
</dbReference>
<sequence>MTMTISVTTEQWTKRHELHLFRQAEQRPSSAGWTECQGTGLVHLVCNCGYSSGWIASDDMPSVEQLMADHGKAFRSIVAGF</sequence>